<evidence type="ECO:0000256" key="2">
    <source>
        <dbReference type="SAM" id="SignalP"/>
    </source>
</evidence>
<feature type="region of interest" description="Disordered" evidence="1">
    <location>
        <begin position="855"/>
        <end position="878"/>
    </location>
</feature>
<evidence type="ECO:0000256" key="1">
    <source>
        <dbReference type="SAM" id="MobiDB-lite"/>
    </source>
</evidence>
<evidence type="ECO:0000313" key="3">
    <source>
        <dbReference type="EMBL" id="VEN34854.1"/>
    </source>
</evidence>
<sequence>LQVRLLLLLWCISASQSDDSPKEAQKIKNDESTNRTILQISEPYKKNEPSFMSRIASWIFPFGGSPEDRNDLVPAAGGFGGQQYLPPPQHQGYPENDCNPCNLEPWVPVVSHGSHKTVINFVPPSDFPSQSSVDSFQPPGGSYKAPTQLYGPPPPQFKPKYPVTVDVGIADYMVPPPLQFKVPAQLYGAPQQYSPPKPQYGPPPVYGPPKPEYGPPPPPRPQYGPPPKPQYGPPPKPQYGPPSKPQYGPPPKPHYIPAPKPSYGPPKPQYGPPPRPQYGPPPKPQYGPPPKPQYGPPPQVQYGPPPAPPKPQYGPPKPSYGPPPQTNFAPPPSLNYGPPPSLQYGPPPEPQQQYGAPPPSAFGLQQNFGPQDLSPPPLNQKLGIPTTHLQPVQGGPDIPAAQPAIEEHTSFGLPDLPSDSYGAPVTGDNLEYAANADALPLGSGDTNSEVLDRPIPLPNLSSRPVVPIYNSKDFKQDGFFSKISHRPVTDNGVEVQKSVNIADFVASIEHPINVVQSPIVELSVKEELPDVNNEYQEDTNNNYREEYKKSYNGEQSSNSNREQNIKDIIQHNGDQIKLSENPIVVEDIHTAASDRVNRTVENSTNPVKRTNDKHLSIASLESNSIEPHKSDIDINTEFIKKLLIEQGIVQNPTSQVLEIQKVSQSPRNITNTFTPPTIDYGKWEPSGNKNSIPTSMTPPAANVKSTWLHPVKNTKPVQIIVPYIKNKNHYSQDWSLKNHPIIVPPQHKEVYTTLVPMYTPPVSTEESLWSKFMEDFQLAETKKLQAAGFEKSTTTGIYNIKDLFPNDKLPYEVISLQKNIDKWTHQMFSNNYKTGAYTTEPLQTSKAIPDEYLTTTKSPNFDHQSAESSKSEVVSQDDDIASNVIPESETTTFPTTTSTELATTTPATSQWDKARVTMSPQTKEKVYVVTPQAYRLFMPTSTPATAWSMAPKVENGTVNNSTYDTHKFTIRVEAPSKDAKNLKDSAVKVVYSEWPHIINRLQTTTPKPTSRHPLFGLMDVSAYTPPPNSTVQTFVGHSKVTTVVTPSSVASDNTRNTSFATNAMLQK</sequence>
<reference evidence="3 4" key="1">
    <citation type="submission" date="2019-01" db="EMBL/GenBank/DDBJ databases">
        <authorList>
            <person name="Sayadi A."/>
        </authorList>
    </citation>
    <scope>NUCLEOTIDE SEQUENCE [LARGE SCALE GENOMIC DNA]</scope>
</reference>
<feature type="non-terminal residue" evidence="3">
    <location>
        <position position="1"/>
    </location>
</feature>
<accession>A0A653BHT8</accession>
<dbReference type="EMBL" id="CAACVG010001015">
    <property type="protein sequence ID" value="VEN34854.1"/>
    <property type="molecule type" value="Genomic_DNA"/>
</dbReference>
<organism evidence="3 4">
    <name type="scientific">Callosobruchus maculatus</name>
    <name type="common">Southern cowpea weevil</name>
    <name type="synonym">Pulse bruchid</name>
    <dbReference type="NCBI Taxonomy" id="64391"/>
    <lineage>
        <taxon>Eukaryota</taxon>
        <taxon>Metazoa</taxon>
        <taxon>Ecdysozoa</taxon>
        <taxon>Arthropoda</taxon>
        <taxon>Hexapoda</taxon>
        <taxon>Insecta</taxon>
        <taxon>Pterygota</taxon>
        <taxon>Neoptera</taxon>
        <taxon>Endopterygota</taxon>
        <taxon>Coleoptera</taxon>
        <taxon>Polyphaga</taxon>
        <taxon>Cucujiformia</taxon>
        <taxon>Chrysomeloidea</taxon>
        <taxon>Chrysomelidae</taxon>
        <taxon>Bruchinae</taxon>
        <taxon>Bruchini</taxon>
        <taxon>Callosobruchus</taxon>
    </lineage>
</organism>
<protein>
    <submittedName>
        <fullName evidence="3">Uncharacterized protein</fullName>
    </submittedName>
</protein>
<feature type="region of interest" description="Disordered" evidence="1">
    <location>
        <begin position="189"/>
        <end position="374"/>
    </location>
</feature>
<feature type="signal peptide" evidence="2">
    <location>
        <begin position="1"/>
        <end position="17"/>
    </location>
</feature>
<dbReference type="Proteomes" id="UP000410492">
    <property type="component" value="Unassembled WGS sequence"/>
</dbReference>
<name>A0A653BHT8_CALMS</name>
<feature type="compositionally biased region" description="Pro residues" evidence="1">
    <location>
        <begin position="193"/>
        <end position="360"/>
    </location>
</feature>
<keyword evidence="2" id="KW-0732">Signal</keyword>
<keyword evidence="4" id="KW-1185">Reference proteome</keyword>
<dbReference type="PRINTS" id="PR01217">
    <property type="entry name" value="PRICHEXTENSN"/>
</dbReference>
<proteinExistence type="predicted"/>
<feature type="chain" id="PRO_5024808354" evidence="2">
    <location>
        <begin position="18"/>
        <end position="1067"/>
    </location>
</feature>
<gene>
    <name evidence="3" type="ORF">CALMAC_LOCUS919</name>
</gene>
<dbReference type="AlphaFoldDB" id="A0A653BHT8"/>
<feature type="compositionally biased region" description="Polar residues" evidence="1">
    <location>
        <begin position="855"/>
        <end position="874"/>
    </location>
</feature>
<evidence type="ECO:0000313" key="4">
    <source>
        <dbReference type="Proteomes" id="UP000410492"/>
    </source>
</evidence>
<dbReference type="OrthoDB" id="6630523at2759"/>